<dbReference type="Pfam" id="PF00018">
    <property type="entry name" value="SH3_1"/>
    <property type="match status" value="1"/>
</dbReference>
<dbReference type="InterPro" id="IPR036028">
    <property type="entry name" value="SH3-like_dom_sf"/>
</dbReference>
<dbReference type="STRING" id="299467.A0A443S5Y1"/>
<keyword evidence="2" id="KW-0597">Phosphoprotein</keyword>
<dbReference type="PANTHER" id="PTHR15735">
    <property type="entry name" value="FCH AND DOUBLE SH3 DOMAINS PROTEIN"/>
    <property type="match status" value="1"/>
</dbReference>
<dbReference type="Gene3D" id="2.30.30.40">
    <property type="entry name" value="SH3 Domains"/>
    <property type="match status" value="2"/>
</dbReference>
<evidence type="ECO:0000256" key="6">
    <source>
        <dbReference type="SAM" id="MobiDB-lite"/>
    </source>
</evidence>
<comment type="caution">
    <text evidence="8">The sequence shown here is derived from an EMBL/GenBank/DDBJ whole genome shotgun (WGS) entry which is preliminary data.</text>
</comment>
<evidence type="ECO:0000256" key="2">
    <source>
        <dbReference type="ARBA" id="ARBA00022553"/>
    </source>
</evidence>
<dbReference type="PRINTS" id="PR00499">
    <property type="entry name" value="P67PHOX"/>
</dbReference>
<evidence type="ECO:0000259" key="7">
    <source>
        <dbReference type="PROSITE" id="PS50002"/>
    </source>
</evidence>
<keyword evidence="1 4" id="KW-0728">SH3 domain</keyword>
<dbReference type="CDD" id="cd00174">
    <property type="entry name" value="SH3"/>
    <property type="match status" value="2"/>
</dbReference>
<reference evidence="8 9" key="1">
    <citation type="journal article" date="2018" name="Gigascience">
        <title>Genomes of trombidid mites reveal novel predicted allergens and laterally-transferred genes associated with secondary metabolism.</title>
        <authorList>
            <person name="Dong X."/>
            <person name="Chaisiri K."/>
            <person name="Xia D."/>
            <person name="Armstrong S.D."/>
            <person name="Fang Y."/>
            <person name="Donnelly M.J."/>
            <person name="Kadowaki T."/>
            <person name="McGarry J.W."/>
            <person name="Darby A.C."/>
            <person name="Makepeace B.L."/>
        </authorList>
    </citation>
    <scope>NUCLEOTIDE SEQUENCE [LARGE SCALE GENOMIC DNA]</scope>
    <source>
        <strain evidence="8">UoL-UT</strain>
    </source>
</reference>
<dbReference type="VEuPathDB" id="VectorBase:LDEU009084"/>
<feature type="non-terminal residue" evidence="8">
    <location>
        <position position="1"/>
    </location>
</feature>
<feature type="region of interest" description="Disordered" evidence="6">
    <location>
        <begin position="245"/>
        <end position="278"/>
    </location>
</feature>
<dbReference type="SUPFAM" id="SSF50044">
    <property type="entry name" value="SH3-domain"/>
    <property type="match status" value="2"/>
</dbReference>
<protein>
    <submittedName>
        <fullName evidence="8">FCH and double SH3 domains protein 2-like protein</fullName>
    </submittedName>
</protein>
<dbReference type="OrthoDB" id="10065861at2759"/>
<dbReference type="Pfam" id="PF14604">
    <property type="entry name" value="SH3_9"/>
    <property type="match status" value="1"/>
</dbReference>
<evidence type="ECO:0000256" key="5">
    <source>
        <dbReference type="SAM" id="Coils"/>
    </source>
</evidence>
<evidence type="ECO:0000256" key="4">
    <source>
        <dbReference type="PROSITE-ProRule" id="PRU00192"/>
    </source>
</evidence>
<dbReference type="SMART" id="SM00326">
    <property type="entry name" value="SH3"/>
    <property type="match status" value="2"/>
</dbReference>
<dbReference type="EMBL" id="NCKV01007480">
    <property type="protein sequence ID" value="RWS22956.1"/>
    <property type="molecule type" value="Genomic_DNA"/>
</dbReference>
<dbReference type="PRINTS" id="PR00452">
    <property type="entry name" value="SH3DOMAIN"/>
</dbReference>
<feature type="region of interest" description="Disordered" evidence="6">
    <location>
        <begin position="396"/>
        <end position="450"/>
    </location>
</feature>
<accession>A0A443S5Y1</accession>
<feature type="domain" description="SH3" evidence="7">
    <location>
        <begin position="86"/>
        <end position="146"/>
    </location>
</feature>
<keyword evidence="9" id="KW-1185">Reference proteome</keyword>
<feature type="compositionally biased region" description="Basic and acidic residues" evidence="6">
    <location>
        <begin position="419"/>
        <end position="429"/>
    </location>
</feature>
<evidence type="ECO:0000313" key="9">
    <source>
        <dbReference type="Proteomes" id="UP000288716"/>
    </source>
</evidence>
<evidence type="ECO:0000256" key="3">
    <source>
        <dbReference type="ARBA" id="ARBA00023054"/>
    </source>
</evidence>
<dbReference type="GO" id="GO:0051130">
    <property type="term" value="P:positive regulation of cellular component organization"/>
    <property type="evidence" value="ECO:0007669"/>
    <property type="project" value="UniProtKB-ARBA"/>
</dbReference>
<dbReference type="AlphaFoldDB" id="A0A443S5Y1"/>
<dbReference type="GO" id="GO:0030833">
    <property type="term" value="P:regulation of actin filament polymerization"/>
    <property type="evidence" value="ECO:0007669"/>
    <property type="project" value="TreeGrafter"/>
</dbReference>
<dbReference type="Proteomes" id="UP000288716">
    <property type="component" value="Unassembled WGS sequence"/>
</dbReference>
<evidence type="ECO:0000256" key="1">
    <source>
        <dbReference type="ARBA" id="ARBA00022443"/>
    </source>
</evidence>
<dbReference type="PROSITE" id="PS50002">
    <property type="entry name" value="SH3"/>
    <property type="match status" value="2"/>
</dbReference>
<proteinExistence type="predicted"/>
<feature type="compositionally biased region" description="Basic and acidic residues" evidence="6">
    <location>
        <begin position="1"/>
        <end position="10"/>
    </location>
</feature>
<sequence length="450" mass="49232">SDDQADEKAQTPEPGEVITTPDVGESPEPDMTAAYQYENYEANWGSYDPTAAWDDTADQQEDTNAAVQDTTIGASEVEIDDYVKSLVGKTCQTLYPYEGQSGDELSFVEGEILQILAVTDNDWATAQNSKDEVGFVPIAFVQVLEDAVASYVTDESYAAQENEANTQQVENIPDVQVNVESNAEYVRAAYDYTATSDEEISFQDGDLIRIIERSEDGWWLGEKDGVTGHFPSMLVHELDEVEPEGVPFEAESDSGENSGEGTPEFVATPSGGPPPPSFAPPPQPAFLAPTQVVIIQATPDVESKTFPNEEIAATNSCEEEEEIADAVDEPEYEPVIIDEPDPDFCLSQPVKKQSEDETEVEIDEGCEGCEKMEEEIEHASAEISEINDELKAVEDEVKGDTIDSKSDDLNAKQETTIEPDQKLEPESKSSDCTSDPKQIEGDKEEEDGIM</sequence>
<evidence type="ECO:0000313" key="8">
    <source>
        <dbReference type="EMBL" id="RWS22956.1"/>
    </source>
</evidence>
<feature type="coiled-coil region" evidence="5">
    <location>
        <begin position="369"/>
        <end position="396"/>
    </location>
</feature>
<dbReference type="PANTHER" id="PTHR15735:SF21">
    <property type="entry name" value="PROTEIN NERVOUS WRECK"/>
    <property type="match status" value="1"/>
</dbReference>
<feature type="region of interest" description="Disordered" evidence="6">
    <location>
        <begin position="1"/>
        <end position="30"/>
    </location>
</feature>
<dbReference type="InterPro" id="IPR001452">
    <property type="entry name" value="SH3_domain"/>
</dbReference>
<gene>
    <name evidence="8" type="ORF">B4U80_13459</name>
</gene>
<dbReference type="FunFam" id="2.30.30.40:FF:000033">
    <property type="entry name" value="FCH and double SH3 domains protein 2"/>
    <property type="match status" value="1"/>
</dbReference>
<organism evidence="8 9">
    <name type="scientific">Leptotrombidium deliense</name>
    <dbReference type="NCBI Taxonomy" id="299467"/>
    <lineage>
        <taxon>Eukaryota</taxon>
        <taxon>Metazoa</taxon>
        <taxon>Ecdysozoa</taxon>
        <taxon>Arthropoda</taxon>
        <taxon>Chelicerata</taxon>
        <taxon>Arachnida</taxon>
        <taxon>Acari</taxon>
        <taxon>Acariformes</taxon>
        <taxon>Trombidiformes</taxon>
        <taxon>Prostigmata</taxon>
        <taxon>Anystina</taxon>
        <taxon>Parasitengona</taxon>
        <taxon>Trombiculoidea</taxon>
        <taxon>Trombiculidae</taxon>
        <taxon>Leptotrombidium</taxon>
    </lineage>
</organism>
<name>A0A443S5Y1_9ACAR</name>
<feature type="domain" description="SH3" evidence="7">
    <location>
        <begin position="181"/>
        <end position="240"/>
    </location>
</feature>
<keyword evidence="3 5" id="KW-0175">Coiled coil</keyword>
<feature type="compositionally biased region" description="Basic and acidic residues" evidence="6">
    <location>
        <begin position="396"/>
        <end position="411"/>
    </location>
</feature>